<evidence type="ECO:0000313" key="3">
    <source>
        <dbReference type="EMBL" id="MFB9780015.1"/>
    </source>
</evidence>
<keyword evidence="2" id="KW-0472">Membrane</keyword>
<keyword evidence="2" id="KW-1133">Transmembrane helix</keyword>
<evidence type="ECO:0000313" key="4">
    <source>
        <dbReference type="Proteomes" id="UP001589587"/>
    </source>
</evidence>
<dbReference type="RefSeq" id="WP_166810616.1">
    <property type="nucleotide sequence ID" value="NZ_JBEUOO010000004.1"/>
</dbReference>
<dbReference type="CDD" id="cd06530">
    <property type="entry name" value="S26_SPase_I"/>
    <property type="match status" value="1"/>
</dbReference>
<organism evidence="3 4">
    <name type="scientific">Rhodococcus baikonurensis</name>
    <dbReference type="NCBI Taxonomy" id="172041"/>
    <lineage>
        <taxon>Bacteria</taxon>
        <taxon>Bacillati</taxon>
        <taxon>Actinomycetota</taxon>
        <taxon>Actinomycetes</taxon>
        <taxon>Mycobacteriales</taxon>
        <taxon>Nocardiaceae</taxon>
        <taxon>Rhodococcus</taxon>
        <taxon>Rhodococcus erythropolis group</taxon>
    </lineage>
</organism>
<dbReference type="NCBIfam" id="TIGR02228">
    <property type="entry name" value="sigpep_I_arch"/>
    <property type="match status" value="1"/>
</dbReference>
<feature type="transmembrane region" description="Helical" evidence="2">
    <location>
        <begin position="155"/>
        <end position="174"/>
    </location>
</feature>
<proteinExistence type="predicted"/>
<gene>
    <name evidence="3" type="ORF">ACFFQ6_10020</name>
</gene>
<sequence>MTKHSTKRIERTGPLWWVTSIVSWTLLLAISAVIVATIVVPFFAGAQRFTILTGSMRPTYNPGSLVVVKPVDPSELGIGTPITYQLESGQPTVVTHRIIATSENQKGERTFITQGDANGERDEKEVRPVQIRGKVWYSLPYLGYVNTWLTGEQRTVIVVIVVTALLLYAAYMMISGIRDGRKERARARLAPDPAASNLIDSAQIEKGQHDALAP</sequence>
<dbReference type="InterPro" id="IPR019533">
    <property type="entry name" value="Peptidase_S26"/>
</dbReference>
<dbReference type="EC" id="3.4.21.89" evidence="1"/>
<dbReference type="EMBL" id="JBHMAS010000018">
    <property type="protein sequence ID" value="MFB9780015.1"/>
    <property type="molecule type" value="Genomic_DNA"/>
</dbReference>
<evidence type="ECO:0000256" key="2">
    <source>
        <dbReference type="SAM" id="Phobius"/>
    </source>
</evidence>
<dbReference type="InterPro" id="IPR001733">
    <property type="entry name" value="Peptidase_S26B"/>
</dbReference>
<accession>A0ABV5XC23</accession>
<feature type="transmembrane region" description="Helical" evidence="2">
    <location>
        <begin position="21"/>
        <end position="44"/>
    </location>
</feature>
<dbReference type="GeneID" id="93801983"/>
<dbReference type="Proteomes" id="UP001589587">
    <property type="component" value="Unassembled WGS sequence"/>
</dbReference>
<keyword evidence="3" id="KW-0378">Hydrolase</keyword>
<keyword evidence="4" id="KW-1185">Reference proteome</keyword>
<reference evidence="3 4" key="1">
    <citation type="submission" date="2024-09" db="EMBL/GenBank/DDBJ databases">
        <authorList>
            <person name="Sun Q."/>
            <person name="Mori K."/>
        </authorList>
    </citation>
    <scope>NUCLEOTIDE SEQUENCE [LARGE SCALE GENOMIC DNA]</scope>
    <source>
        <strain evidence="3 4">JCM 11411</strain>
    </source>
</reference>
<comment type="caution">
    <text evidence="3">The sequence shown here is derived from an EMBL/GenBank/DDBJ whole genome shotgun (WGS) entry which is preliminary data.</text>
</comment>
<protein>
    <recommendedName>
        <fullName evidence="1">Signal peptidase I</fullName>
        <ecNumber evidence="1">3.4.21.89</ecNumber>
    </recommendedName>
</protein>
<dbReference type="PANTHER" id="PTHR10806">
    <property type="entry name" value="SIGNAL PEPTIDASE COMPLEX CATALYTIC SUBUNIT SEC11"/>
    <property type="match status" value="1"/>
</dbReference>
<dbReference type="PANTHER" id="PTHR10806:SF6">
    <property type="entry name" value="SIGNAL PEPTIDASE COMPLEX CATALYTIC SUBUNIT SEC11"/>
    <property type="match status" value="1"/>
</dbReference>
<keyword evidence="2" id="KW-0812">Transmembrane</keyword>
<name>A0ABV5XC23_9NOCA</name>
<dbReference type="GO" id="GO:0009003">
    <property type="term" value="F:signal peptidase activity"/>
    <property type="evidence" value="ECO:0007669"/>
    <property type="project" value="UniProtKB-EC"/>
</dbReference>
<evidence type="ECO:0000256" key="1">
    <source>
        <dbReference type="NCBIfam" id="TIGR02228"/>
    </source>
</evidence>